<evidence type="ECO:0000256" key="10">
    <source>
        <dbReference type="SAM" id="Coils"/>
    </source>
</evidence>
<keyword evidence="8" id="KW-0206">Cytoskeleton</keyword>
<evidence type="ECO:0000256" key="4">
    <source>
        <dbReference type="ARBA" id="ARBA00021752"/>
    </source>
</evidence>
<evidence type="ECO:0000313" key="13">
    <source>
        <dbReference type="Proteomes" id="UP000009022"/>
    </source>
</evidence>
<sequence length="484" mass="55521">MNIATVSGSIDFATFRKLKKTHNVGGILVSKGNHGKASSIPSDVLRILDPAKKKLTSVEGQRILAVISEGIKRVEIVSLCKYAIENLDRFSVSFGTELTSCLEAHKELLTKYMDIWTELKNVTGTDFFSLGVSKTTTRRASSATSHSDRGEDTADVHHLSDKERFKGQYNYLQTLEGQIYHSCRTLLRHFSNNPTAVDALKSENIAINRQKETGDLIATMVELKAILLSKLLTTPNEEKIKEQHLAHVTQSERKAGEVIKMLEAELNAAVEDRDEEVSKRNEIIRRLKNDLHSIEKYSEEMNRRTLSEAVKQEAADTKNSEGRRSKMQHDIANIRQTLATITLTHRESELNLRKKKYKLETEVENWIQKYDQDMSERQNEIEEIQEVYTKEKAQLAAIEGKFKTLKEEYDAIMKERRIAREAAEAAERQMAAMARAAIRIQTYYRAFKARRLLQKKKEKLRKKRRKGKGKKTGMLSKLGRKRRR</sequence>
<keyword evidence="5" id="KW-0963">Cytoplasm</keyword>
<organism evidence="12 13">
    <name type="scientific">Trichoplax adhaerens</name>
    <name type="common">Trichoplax reptans</name>
    <dbReference type="NCBI Taxonomy" id="10228"/>
    <lineage>
        <taxon>Eukaryota</taxon>
        <taxon>Metazoa</taxon>
        <taxon>Placozoa</taxon>
        <taxon>Uniplacotomia</taxon>
        <taxon>Trichoplacea</taxon>
        <taxon>Trichoplacidae</taxon>
        <taxon>Trichoplax</taxon>
    </lineage>
</organism>
<dbReference type="InParanoid" id="B3S530"/>
<feature type="coiled-coil region" evidence="10">
    <location>
        <begin position="259"/>
        <end position="304"/>
    </location>
</feature>
<accession>B3S530</accession>
<feature type="coiled-coil region" evidence="10">
    <location>
        <begin position="367"/>
        <end position="436"/>
    </location>
</feature>
<gene>
    <name evidence="12" type="ORF">TRIADDRAFT_59176</name>
</gene>
<dbReference type="KEGG" id="tad:TRIADDRAFT_59176"/>
<evidence type="ECO:0000256" key="11">
    <source>
        <dbReference type="SAM" id="MobiDB-lite"/>
    </source>
</evidence>
<dbReference type="OMA" id="AKIQKYW"/>
<evidence type="ECO:0000256" key="9">
    <source>
        <dbReference type="ARBA" id="ARBA00023273"/>
    </source>
</evidence>
<keyword evidence="10" id="KW-0175">Coiled coil</keyword>
<reference evidence="12 13" key="1">
    <citation type="journal article" date="2008" name="Nature">
        <title>The Trichoplax genome and the nature of placozoans.</title>
        <authorList>
            <person name="Srivastava M."/>
            <person name="Begovic E."/>
            <person name="Chapman J."/>
            <person name="Putnam N.H."/>
            <person name="Hellsten U."/>
            <person name="Kawashima T."/>
            <person name="Kuo A."/>
            <person name="Mitros T."/>
            <person name="Salamov A."/>
            <person name="Carpenter M.L."/>
            <person name="Signorovitch A.Y."/>
            <person name="Moreno M.A."/>
            <person name="Kamm K."/>
            <person name="Grimwood J."/>
            <person name="Schmutz J."/>
            <person name="Shapiro H."/>
            <person name="Grigoriev I.V."/>
            <person name="Buss L.W."/>
            <person name="Schierwater B."/>
            <person name="Dellaporta S.L."/>
            <person name="Rokhsar D.S."/>
        </authorList>
    </citation>
    <scope>NUCLEOTIDE SEQUENCE [LARGE SCALE GENOMIC DNA]</scope>
    <source>
        <strain evidence="12 13">Grell-BS-1999</strain>
    </source>
</reference>
<evidence type="ECO:0000256" key="3">
    <source>
        <dbReference type="ARBA" id="ARBA00009071"/>
    </source>
</evidence>
<dbReference type="AlphaFoldDB" id="B3S530"/>
<comment type="function">
    <text evidence="1">Component of the nexin-dynein regulatory complex (N-DRC), a key regulator of ciliary/flagellar motility which maintains the alignment and integrity of the distal axoneme and regulates microtubule sliding in motile axonemes.</text>
</comment>
<dbReference type="HOGENOM" id="CLU_637710_0_0_1"/>
<evidence type="ECO:0000256" key="6">
    <source>
        <dbReference type="ARBA" id="ARBA00022846"/>
    </source>
</evidence>
<evidence type="ECO:0000256" key="5">
    <source>
        <dbReference type="ARBA" id="ARBA00022490"/>
    </source>
</evidence>
<name>B3S530_TRIAD</name>
<dbReference type="EMBL" id="DS985250">
    <property type="protein sequence ID" value="EDV22063.1"/>
    <property type="molecule type" value="Genomic_DNA"/>
</dbReference>
<dbReference type="STRING" id="10228.B3S530"/>
<dbReference type="PROSITE" id="PS50096">
    <property type="entry name" value="IQ"/>
    <property type="match status" value="1"/>
</dbReference>
<evidence type="ECO:0000256" key="2">
    <source>
        <dbReference type="ARBA" id="ARBA00004611"/>
    </source>
</evidence>
<keyword evidence="9" id="KW-0966">Cell projection</keyword>
<dbReference type="InterPro" id="IPR042815">
    <property type="entry name" value="DRC10"/>
</dbReference>
<keyword evidence="6" id="KW-0282">Flagellum</keyword>
<dbReference type="FunCoup" id="B3S530">
    <property type="interactions" value="1969"/>
</dbReference>
<dbReference type="Proteomes" id="UP000009022">
    <property type="component" value="Unassembled WGS sequence"/>
</dbReference>
<dbReference type="CTD" id="6756562"/>
<evidence type="ECO:0000256" key="1">
    <source>
        <dbReference type="ARBA" id="ARBA00003029"/>
    </source>
</evidence>
<proteinExistence type="inferred from homology"/>
<protein>
    <recommendedName>
        <fullName evidence="4">Dynein regulatory complex protein 10</fullName>
    </recommendedName>
</protein>
<dbReference type="PANTHER" id="PTHR31598">
    <property type="entry name" value="IQ DOMAIN-CONTAINING PROTEIN D"/>
    <property type="match status" value="1"/>
</dbReference>
<dbReference type="PANTHER" id="PTHR31598:SF1">
    <property type="entry name" value="DYNEIN REGULATORY COMPLEX PROTEIN 10"/>
    <property type="match status" value="1"/>
</dbReference>
<feature type="region of interest" description="Disordered" evidence="11">
    <location>
        <begin position="305"/>
        <end position="327"/>
    </location>
</feature>
<dbReference type="GeneID" id="6756562"/>
<evidence type="ECO:0000313" key="12">
    <source>
        <dbReference type="EMBL" id="EDV22063.1"/>
    </source>
</evidence>
<feature type="compositionally biased region" description="Basic residues" evidence="11">
    <location>
        <begin position="456"/>
        <end position="471"/>
    </location>
</feature>
<comment type="subcellular location">
    <subcellularLocation>
        <location evidence="2">Cytoplasm</location>
        <location evidence="2">Cytoskeleton</location>
        <location evidence="2">Flagellum axoneme</location>
    </subcellularLocation>
</comment>
<evidence type="ECO:0000256" key="7">
    <source>
        <dbReference type="ARBA" id="ARBA00023069"/>
    </source>
</evidence>
<comment type="similarity">
    <text evidence="3">Belongs to the DRC10 family.</text>
</comment>
<dbReference type="OrthoDB" id="536093at2759"/>
<keyword evidence="7" id="KW-0969">Cilium</keyword>
<dbReference type="RefSeq" id="XP_002115218.1">
    <property type="nucleotide sequence ID" value="XM_002115182.1"/>
</dbReference>
<keyword evidence="13" id="KW-1185">Reference proteome</keyword>
<dbReference type="eggNOG" id="ENOG502QQS9">
    <property type="taxonomic scope" value="Eukaryota"/>
</dbReference>
<feature type="region of interest" description="Disordered" evidence="11">
    <location>
        <begin position="456"/>
        <end position="484"/>
    </location>
</feature>
<evidence type="ECO:0000256" key="8">
    <source>
        <dbReference type="ARBA" id="ARBA00023212"/>
    </source>
</evidence>